<evidence type="ECO:0000259" key="4">
    <source>
        <dbReference type="PROSITE" id="PS50977"/>
    </source>
</evidence>
<dbReference type="SUPFAM" id="SSF46689">
    <property type="entry name" value="Homeodomain-like"/>
    <property type="match status" value="1"/>
</dbReference>
<evidence type="ECO:0000313" key="5">
    <source>
        <dbReference type="EMBL" id="KWW11014.1"/>
    </source>
</evidence>
<comment type="caution">
    <text evidence="5">The sequence shown here is derived from an EMBL/GenBank/DDBJ whole genome shotgun (WGS) entry which is preliminary data.</text>
</comment>
<feature type="DNA-binding region" description="H-T-H motif" evidence="3">
    <location>
        <begin position="37"/>
        <end position="56"/>
    </location>
</feature>
<keyword evidence="6" id="KW-1185">Reference proteome</keyword>
<proteinExistence type="predicted"/>
<feature type="domain" description="HTH tetR-type" evidence="4">
    <location>
        <begin position="15"/>
        <end position="74"/>
    </location>
</feature>
<dbReference type="Proteomes" id="UP000064189">
    <property type="component" value="Unassembled WGS sequence"/>
</dbReference>
<organism evidence="5 6">
    <name type="scientific">Peribacillus simplex</name>
    <dbReference type="NCBI Taxonomy" id="1478"/>
    <lineage>
        <taxon>Bacteria</taxon>
        <taxon>Bacillati</taxon>
        <taxon>Bacillota</taxon>
        <taxon>Bacilli</taxon>
        <taxon>Bacillales</taxon>
        <taxon>Bacillaceae</taxon>
        <taxon>Peribacillus</taxon>
    </lineage>
</organism>
<reference evidence="5 6" key="1">
    <citation type="submission" date="2015-11" db="EMBL/GenBank/DDBJ databases">
        <title>Genome Sequence of Bacillus simplex strain VanAntwerpen2.</title>
        <authorList>
            <person name="Couger M.B."/>
        </authorList>
    </citation>
    <scope>NUCLEOTIDE SEQUENCE [LARGE SCALE GENOMIC DNA]</scope>
    <source>
        <strain evidence="5 6">VanAntwerpen02</strain>
    </source>
</reference>
<evidence type="ECO:0000256" key="3">
    <source>
        <dbReference type="PROSITE-ProRule" id="PRU00335"/>
    </source>
</evidence>
<evidence type="ECO:0000256" key="2">
    <source>
        <dbReference type="ARBA" id="ARBA00023125"/>
    </source>
</evidence>
<dbReference type="AlphaFoldDB" id="A0A120GMJ9"/>
<keyword evidence="1" id="KW-0678">Repressor</keyword>
<dbReference type="PANTHER" id="PTHR43479">
    <property type="entry name" value="ACREF/ENVCD OPERON REPRESSOR-RELATED"/>
    <property type="match status" value="1"/>
</dbReference>
<dbReference type="Pfam" id="PF00440">
    <property type="entry name" value="TetR_N"/>
    <property type="match status" value="1"/>
</dbReference>
<protein>
    <recommendedName>
        <fullName evidence="4">HTH tetR-type domain-containing protein</fullName>
    </recommendedName>
</protein>
<accession>A0A120GMJ9</accession>
<dbReference type="Gene3D" id="1.10.357.10">
    <property type="entry name" value="Tetracycline Repressor, domain 2"/>
    <property type="match status" value="1"/>
</dbReference>
<dbReference type="InterPro" id="IPR009057">
    <property type="entry name" value="Homeodomain-like_sf"/>
</dbReference>
<name>A0A120GMJ9_9BACI</name>
<dbReference type="InterPro" id="IPR001647">
    <property type="entry name" value="HTH_TetR"/>
</dbReference>
<dbReference type="PROSITE" id="PS50977">
    <property type="entry name" value="HTH_TETR_2"/>
    <property type="match status" value="1"/>
</dbReference>
<dbReference type="InterPro" id="IPR050624">
    <property type="entry name" value="HTH-type_Tx_Regulator"/>
</dbReference>
<gene>
    <name evidence="5" type="ORF">AS888_11440</name>
</gene>
<sequence>MDMEFVITSKRKDANKNAVKILEAAKIVFAQKGHETTIEEVAVEAKVGVGTIYRRFNNKHQLANAVAYEVIAEIYEEQVRILKSNLTTIEKVKHVFACYAKITIKYGEIHQMIVDLLVSEKGEEDLKESFLLGLKKLYAEVITNGQKENIFREGDPRLYEIILQNMINPQMVKQIAEIMPLEETPSFLADVALNGLLLKK</sequence>
<keyword evidence="2 3" id="KW-0238">DNA-binding</keyword>
<dbReference type="PANTHER" id="PTHR43479:SF11">
    <property type="entry name" value="ACREF_ENVCD OPERON REPRESSOR-RELATED"/>
    <property type="match status" value="1"/>
</dbReference>
<dbReference type="EMBL" id="LNNH01000059">
    <property type="protein sequence ID" value="KWW11014.1"/>
    <property type="molecule type" value="Genomic_DNA"/>
</dbReference>
<evidence type="ECO:0000313" key="6">
    <source>
        <dbReference type="Proteomes" id="UP000064189"/>
    </source>
</evidence>
<dbReference type="GO" id="GO:0003677">
    <property type="term" value="F:DNA binding"/>
    <property type="evidence" value="ECO:0007669"/>
    <property type="project" value="UniProtKB-UniRule"/>
</dbReference>
<evidence type="ECO:0000256" key="1">
    <source>
        <dbReference type="ARBA" id="ARBA00022491"/>
    </source>
</evidence>
<dbReference type="PRINTS" id="PR00455">
    <property type="entry name" value="HTHTETR"/>
</dbReference>